<reference evidence="6" key="1">
    <citation type="submission" date="2018-07" db="EMBL/GenBank/DDBJ databases">
        <authorList>
            <person name="Quirk P.G."/>
            <person name="Krulwich T.A."/>
        </authorList>
    </citation>
    <scope>NUCLEOTIDE SEQUENCE</scope>
    <source>
        <strain evidence="6">Anand</strain>
    </source>
</reference>
<keyword evidence="3" id="KW-0411">Iron-sulfur</keyword>
<sequence>MFFGFFRNVVFSHRNIFKHQFPSFLNKYYSKDLTKKVLPSQPLNSRPKKRKDIVSLSQNALNRLYEIIAGTDKVVYLTLRVKGCNGYVYEMNLVEDSNLKEMDEKIYDSNGKLVLGIENKAAFYLLGSYVDYSKDDLSEGFTFDNPNVTSKCGCGMSFRF</sequence>
<comment type="pathway">
    <text evidence="1">Cofactor biosynthesis; iron-sulfur cluster biosynthesis.</text>
</comment>
<dbReference type="PROSITE" id="PS01152">
    <property type="entry name" value="HESB"/>
    <property type="match status" value="1"/>
</dbReference>
<dbReference type="InterPro" id="IPR016092">
    <property type="entry name" value="ATAP"/>
</dbReference>
<evidence type="ECO:0000313" key="6">
    <source>
        <dbReference type="EMBL" id="SVP95398.1"/>
    </source>
</evidence>
<protein>
    <submittedName>
        <fullName evidence="6">HesB family member, putative</fullName>
    </submittedName>
</protein>
<comment type="similarity">
    <text evidence="2">Belongs to the HesB/IscA family.</text>
</comment>
<dbReference type="PANTHER" id="PTHR10072:SF41">
    <property type="entry name" value="IRON-SULFUR CLUSTER ASSEMBLY 1 HOMOLOG, MITOCHONDRIAL"/>
    <property type="match status" value="1"/>
</dbReference>
<dbReference type="InterPro" id="IPR050322">
    <property type="entry name" value="Fe-S_cluster_asmbl/transfer"/>
</dbReference>
<dbReference type="GO" id="GO:0016226">
    <property type="term" value="P:iron-sulfur cluster assembly"/>
    <property type="evidence" value="ECO:0007669"/>
    <property type="project" value="InterPro"/>
</dbReference>
<dbReference type="GO" id="GO:0005739">
    <property type="term" value="C:mitochondrion"/>
    <property type="evidence" value="ECO:0007669"/>
    <property type="project" value="TreeGrafter"/>
</dbReference>
<dbReference type="InterPro" id="IPR000361">
    <property type="entry name" value="ATAP_core_dom"/>
</dbReference>
<feature type="domain" description="Core" evidence="4">
    <location>
        <begin position="55"/>
        <end position="155"/>
    </location>
</feature>
<evidence type="ECO:0000256" key="1">
    <source>
        <dbReference type="ARBA" id="ARBA00005151"/>
    </source>
</evidence>
<evidence type="ECO:0000259" key="4">
    <source>
        <dbReference type="Pfam" id="PF01521"/>
    </source>
</evidence>
<keyword evidence="3" id="KW-0004">4Fe-4S</keyword>
<name>A0A3B0NKT9_THEAN</name>
<dbReference type="NCBIfam" id="TIGR00049">
    <property type="entry name" value="iron-sulfur cluster assembly accessory protein"/>
    <property type="match status" value="1"/>
</dbReference>
<keyword evidence="3" id="KW-0408">Iron</keyword>
<evidence type="ECO:0000256" key="2">
    <source>
        <dbReference type="ARBA" id="ARBA00006718"/>
    </source>
</evidence>
<keyword evidence="3" id="KW-0479">Metal-binding</keyword>
<accession>A0A3B0NKT9</accession>
<dbReference type="VEuPathDB" id="PiroplasmaDB:TA10775"/>
<dbReference type="InterPro" id="IPR035903">
    <property type="entry name" value="HesB-like_dom_sf"/>
</dbReference>
<evidence type="ECO:0000313" key="5">
    <source>
        <dbReference type="EMBL" id="SVP94642.1"/>
    </source>
</evidence>
<dbReference type="GO" id="GO:0051537">
    <property type="term" value="F:2 iron, 2 sulfur cluster binding"/>
    <property type="evidence" value="ECO:0007669"/>
    <property type="project" value="TreeGrafter"/>
</dbReference>
<gene>
    <name evidence="5" type="ORF">TAT_000355900</name>
    <name evidence="6" type="ORF">TAV_000355800</name>
</gene>
<dbReference type="Gene3D" id="2.60.300.12">
    <property type="entry name" value="HesB-like domain"/>
    <property type="match status" value="1"/>
</dbReference>
<dbReference type="InterPro" id="IPR017870">
    <property type="entry name" value="FeS_cluster_insertion_CS"/>
</dbReference>
<evidence type="ECO:0000256" key="3">
    <source>
        <dbReference type="ARBA" id="ARBA00022485"/>
    </source>
</evidence>
<proteinExistence type="inferred from homology"/>
<organism evidence="6">
    <name type="scientific">Theileria annulata</name>
    <dbReference type="NCBI Taxonomy" id="5874"/>
    <lineage>
        <taxon>Eukaryota</taxon>
        <taxon>Sar</taxon>
        <taxon>Alveolata</taxon>
        <taxon>Apicomplexa</taxon>
        <taxon>Aconoidasida</taxon>
        <taxon>Piroplasmida</taxon>
        <taxon>Theileriidae</taxon>
        <taxon>Theileria</taxon>
    </lineage>
</organism>
<dbReference type="Pfam" id="PF01521">
    <property type="entry name" value="Fe-S_biosyn"/>
    <property type="match status" value="1"/>
</dbReference>
<dbReference type="GO" id="GO:0051539">
    <property type="term" value="F:4 iron, 4 sulfur cluster binding"/>
    <property type="evidence" value="ECO:0007669"/>
    <property type="project" value="UniProtKB-KW"/>
</dbReference>
<dbReference type="AlphaFoldDB" id="A0A3B0NKT9"/>
<dbReference type="EMBL" id="UIVS01000004">
    <property type="protein sequence ID" value="SVP95398.1"/>
    <property type="molecule type" value="Genomic_DNA"/>
</dbReference>
<dbReference type="SUPFAM" id="SSF89360">
    <property type="entry name" value="HesB-like domain"/>
    <property type="match status" value="1"/>
</dbReference>
<dbReference type="PANTHER" id="PTHR10072">
    <property type="entry name" value="IRON-SULFUR CLUSTER ASSEMBLY PROTEIN"/>
    <property type="match status" value="1"/>
</dbReference>
<dbReference type="EMBL" id="UIVT01000004">
    <property type="protein sequence ID" value="SVP94642.1"/>
    <property type="molecule type" value="Genomic_DNA"/>
</dbReference>